<feature type="compositionally biased region" description="Low complexity" evidence="1">
    <location>
        <begin position="1"/>
        <end position="16"/>
    </location>
</feature>
<evidence type="ECO:0000256" key="1">
    <source>
        <dbReference type="SAM" id="MobiDB-lite"/>
    </source>
</evidence>
<dbReference type="Ensembl" id="ENSSORT00005049159.1">
    <property type="protein sequence ID" value="ENSSORP00005047973.1"/>
    <property type="gene ID" value="ENSSORG00005021901.1"/>
</dbReference>
<dbReference type="AlphaFoldDB" id="A0A673C6U1"/>
<feature type="region of interest" description="Disordered" evidence="1">
    <location>
        <begin position="1"/>
        <end position="28"/>
    </location>
</feature>
<proteinExistence type="predicted"/>
<reference evidence="2" key="2">
    <citation type="submission" date="2025-08" db="UniProtKB">
        <authorList>
            <consortium name="Ensembl"/>
        </authorList>
    </citation>
    <scope>IDENTIFICATION</scope>
</reference>
<evidence type="ECO:0000313" key="3">
    <source>
        <dbReference type="Proteomes" id="UP000472271"/>
    </source>
</evidence>
<accession>A0A673C6U1</accession>
<dbReference type="Proteomes" id="UP000472271">
    <property type="component" value="Chromosome 13"/>
</dbReference>
<dbReference type="InParanoid" id="A0A673C6U1"/>
<organism evidence="2 3">
    <name type="scientific">Sphaeramia orbicularis</name>
    <name type="common">orbiculate cardinalfish</name>
    <dbReference type="NCBI Taxonomy" id="375764"/>
    <lineage>
        <taxon>Eukaryota</taxon>
        <taxon>Metazoa</taxon>
        <taxon>Chordata</taxon>
        <taxon>Craniata</taxon>
        <taxon>Vertebrata</taxon>
        <taxon>Euteleostomi</taxon>
        <taxon>Actinopterygii</taxon>
        <taxon>Neopterygii</taxon>
        <taxon>Teleostei</taxon>
        <taxon>Neoteleostei</taxon>
        <taxon>Acanthomorphata</taxon>
        <taxon>Gobiaria</taxon>
        <taxon>Kurtiformes</taxon>
        <taxon>Apogonoidei</taxon>
        <taxon>Apogonidae</taxon>
        <taxon>Apogoninae</taxon>
        <taxon>Sphaeramia</taxon>
    </lineage>
</organism>
<sequence>VQSHPAAALPSCSSPPGNMAAPAVARSSGPALCPSFAVVCSFLERYGAVLDLPEMSFPQMERYLRDTSAGKSPAAVPVGRRRRSGAVPGAVRPVGPCDGLSAPVFMKTCGGSHDAAAPSDRLAPDCCQV</sequence>
<feature type="region of interest" description="Disordered" evidence="1">
    <location>
        <begin position="68"/>
        <end position="90"/>
    </location>
</feature>
<evidence type="ECO:0000313" key="2">
    <source>
        <dbReference type="Ensembl" id="ENSSORP00005047973.1"/>
    </source>
</evidence>
<protein>
    <submittedName>
        <fullName evidence="2">Uncharacterized protein</fullName>
    </submittedName>
</protein>
<reference evidence="2" key="1">
    <citation type="submission" date="2019-06" db="EMBL/GenBank/DDBJ databases">
        <authorList>
            <consortium name="Wellcome Sanger Institute Data Sharing"/>
        </authorList>
    </citation>
    <scope>NUCLEOTIDE SEQUENCE [LARGE SCALE GENOMIC DNA]</scope>
</reference>
<name>A0A673C6U1_9TELE</name>
<keyword evidence="3" id="KW-1185">Reference proteome</keyword>
<reference evidence="2" key="3">
    <citation type="submission" date="2025-09" db="UniProtKB">
        <authorList>
            <consortium name="Ensembl"/>
        </authorList>
    </citation>
    <scope>IDENTIFICATION</scope>
</reference>